<dbReference type="Pfam" id="PF01794">
    <property type="entry name" value="Ferric_reduct"/>
    <property type="match status" value="1"/>
</dbReference>
<comment type="caution">
    <text evidence="16">The sequence shown here is derived from an EMBL/GenBank/DDBJ whole genome shotgun (WGS) entry which is preliminary data.</text>
</comment>
<evidence type="ECO:0000256" key="9">
    <source>
        <dbReference type="ARBA" id="ARBA00023002"/>
    </source>
</evidence>
<keyword evidence="7" id="KW-0249">Electron transport</keyword>
<dbReference type="STRING" id="1284197.S8BQK0"/>
<feature type="transmembrane region" description="Helical" evidence="14">
    <location>
        <begin position="103"/>
        <end position="123"/>
    </location>
</feature>
<dbReference type="GO" id="GO:0006879">
    <property type="term" value="P:intracellular iron ion homeostasis"/>
    <property type="evidence" value="ECO:0007669"/>
    <property type="project" value="TreeGrafter"/>
</dbReference>
<dbReference type="SFLD" id="SFLDS00052">
    <property type="entry name" value="Ferric_Reductase_Domain"/>
    <property type="match status" value="1"/>
</dbReference>
<dbReference type="InterPro" id="IPR013130">
    <property type="entry name" value="Fe3_Rdtase_TM_dom"/>
</dbReference>
<dbReference type="SFLD" id="SFLDG01168">
    <property type="entry name" value="Ferric_reductase_subgroup_(FRE"/>
    <property type="match status" value="1"/>
</dbReference>
<keyword evidence="12" id="KW-0325">Glycoprotein</keyword>
<dbReference type="GO" id="GO:0005886">
    <property type="term" value="C:plasma membrane"/>
    <property type="evidence" value="ECO:0007669"/>
    <property type="project" value="UniProtKB-SubCell"/>
</dbReference>
<keyword evidence="4" id="KW-0813">Transport</keyword>
<dbReference type="EMBL" id="AQGS01000635">
    <property type="protein sequence ID" value="EPS37522.1"/>
    <property type="molecule type" value="Genomic_DNA"/>
</dbReference>
<dbReference type="InterPro" id="IPR013112">
    <property type="entry name" value="FAD-bd_8"/>
</dbReference>
<evidence type="ECO:0000256" key="5">
    <source>
        <dbReference type="ARBA" id="ARBA00022475"/>
    </source>
</evidence>
<dbReference type="OMA" id="GVENINW"/>
<dbReference type="HOGENOM" id="CLU_010365_6_0_1"/>
<organism evidence="16 17">
    <name type="scientific">Dactylellina haptotyla (strain CBS 200.50)</name>
    <name type="common">Nematode-trapping fungus</name>
    <name type="synonym">Monacrosporium haptotylum</name>
    <dbReference type="NCBI Taxonomy" id="1284197"/>
    <lineage>
        <taxon>Eukaryota</taxon>
        <taxon>Fungi</taxon>
        <taxon>Dikarya</taxon>
        <taxon>Ascomycota</taxon>
        <taxon>Pezizomycotina</taxon>
        <taxon>Orbiliomycetes</taxon>
        <taxon>Orbiliales</taxon>
        <taxon>Orbiliaceae</taxon>
        <taxon>Dactylellina</taxon>
    </lineage>
</organism>
<keyword evidence="6 14" id="KW-0812">Transmembrane</keyword>
<comment type="catalytic activity">
    <reaction evidence="13">
        <text>2 a Fe(II)-siderophore + NADP(+) + H(+) = 2 a Fe(III)-siderophore + NADPH</text>
        <dbReference type="Rhea" id="RHEA:28795"/>
        <dbReference type="Rhea" id="RHEA-COMP:11342"/>
        <dbReference type="Rhea" id="RHEA-COMP:11344"/>
        <dbReference type="ChEBI" id="CHEBI:15378"/>
        <dbReference type="ChEBI" id="CHEBI:29033"/>
        <dbReference type="ChEBI" id="CHEBI:29034"/>
        <dbReference type="ChEBI" id="CHEBI:57783"/>
        <dbReference type="ChEBI" id="CHEBI:58349"/>
        <dbReference type="EC" id="1.16.1.9"/>
    </reaction>
</comment>
<feature type="transmembrane region" description="Helical" evidence="14">
    <location>
        <begin position="235"/>
        <end position="255"/>
    </location>
</feature>
<reference evidence="16 17" key="1">
    <citation type="journal article" date="2013" name="PLoS Genet.">
        <title>Genomic mechanisms accounting for the adaptation to parasitism in nematode-trapping fungi.</title>
        <authorList>
            <person name="Meerupati T."/>
            <person name="Andersson K.M."/>
            <person name="Friman E."/>
            <person name="Kumar D."/>
            <person name="Tunlid A."/>
            <person name="Ahren D."/>
        </authorList>
    </citation>
    <scope>NUCLEOTIDE SEQUENCE [LARGE SCALE GENOMIC DNA]</scope>
    <source>
        <strain evidence="16 17">CBS 200.50</strain>
    </source>
</reference>
<dbReference type="GO" id="GO:0015677">
    <property type="term" value="P:copper ion import"/>
    <property type="evidence" value="ECO:0007669"/>
    <property type="project" value="TreeGrafter"/>
</dbReference>
<dbReference type="Gene3D" id="3.40.50.80">
    <property type="entry name" value="Nucleotide-binding domain of ferredoxin-NADP reductase (FNR) module"/>
    <property type="match status" value="1"/>
</dbReference>
<dbReference type="Proteomes" id="UP000015100">
    <property type="component" value="Unassembled WGS sequence"/>
</dbReference>
<keyword evidence="5" id="KW-1003">Cell membrane</keyword>
<evidence type="ECO:0000256" key="2">
    <source>
        <dbReference type="ARBA" id="ARBA00006278"/>
    </source>
</evidence>
<evidence type="ECO:0000256" key="8">
    <source>
        <dbReference type="ARBA" id="ARBA00022989"/>
    </source>
</evidence>
<evidence type="ECO:0000256" key="1">
    <source>
        <dbReference type="ARBA" id="ARBA00004651"/>
    </source>
</evidence>
<evidence type="ECO:0000256" key="12">
    <source>
        <dbReference type="ARBA" id="ARBA00023180"/>
    </source>
</evidence>
<feature type="transmembrane region" description="Helical" evidence="14">
    <location>
        <begin position="209"/>
        <end position="228"/>
    </location>
</feature>
<feature type="transmembrane region" description="Helical" evidence="14">
    <location>
        <begin position="135"/>
        <end position="159"/>
    </location>
</feature>
<evidence type="ECO:0000256" key="13">
    <source>
        <dbReference type="ARBA" id="ARBA00048483"/>
    </source>
</evidence>
<comment type="similarity">
    <text evidence="2">Belongs to the ferric reductase (FRE) family.</text>
</comment>
<dbReference type="PANTHER" id="PTHR32361:SF9">
    <property type="entry name" value="FERRIC REDUCTASE TRANSMEMBRANE COMPONENT 3-RELATED"/>
    <property type="match status" value="1"/>
</dbReference>
<reference evidence="17" key="2">
    <citation type="submission" date="2013-04" db="EMBL/GenBank/DDBJ databases">
        <title>Genomic mechanisms accounting for the adaptation to parasitism in nematode-trapping fungi.</title>
        <authorList>
            <person name="Ahren D.G."/>
        </authorList>
    </citation>
    <scope>NUCLEOTIDE SEQUENCE [LARGE SCALE GENOMIC DNA]</scope>
    <source>
        <strain evidence="17">CBS 200.50</strain>
    </source>
</reference>
<dbReference type="Pfam" id="PF08022">
    <property type="entry name" value="FAD_binding_8"/>
    <property type="match status" value="1"/>
</dbReference>
<evidence type="ECO:0000256" key="7">
    <source>
        <dbReference type="ARBA" id="ARBA00022982"/>
    </source>
</evidence>
<name>S8BQK0_DACHA</name>
<feature type="transmembrane region" description="Helical" evidence="14">
    <location>
        <begin position="20"/>
        <end position="38"/>
    </location>
</feature>
<keyword evidence="8 14" id="KW-1133">Transmembrane helix</keyword>
<dbReference type="Pfam" id="PF08030">
    <property type="entry name" value="NAD_binding_6"/>
    <property type="match status" value="1"/>
</dbReference>
<dbReference type="InterPro" id="IPR017927">
    <property type="entry name" value="FAD-bd_FR_type"/>
</dbReference>
<dbReference type="SUPFAM" id="SSF52343">
    <property type="entry name" value="Ferredoxin reductase-like, C-terminal NADP-linked domain"/>
    <property type="match status" value="1"/>
</dbReference>
<dbReference type="AlphaFoldDB" id="S8BQK0"/>
<dbReference type="InterPro" id="IPR039261">
    <property type="entry name" value="FNR_nucleotide-bd"/>
</dbReference>
<dbReference type="PANTHER" id="PTHR32361">
    <property type="entry name" value="FERRIC/CUPRIC REDUCTASE TRANSMEMBRANE COMPONENT"/>
    <property type="match status" value="1"/>
</dbReference>
<evidence type="ECO:0000256" key="3">
    <source>
        <dbReference type="ARBA" id="ARBA00012668"/>
    </source>
</evidence>
<evidence type="ECO:0000259" key="15">
    <source>
        <dbReference type="PROSITE" id="PS51384"/>
    </source>
</evidence>
<dbReference type="GO" id="GO:0006826">
    <property type="term" value="P:iron ion transport"/>
    <property type="evidence" value="ECO:0007669"/>
    <property type="project" value="TreeGrafter"/>
</dbReference>
<dbReference type="CDD" id="cd06186">
    <property type="entry name" value="NOX_Duox_like_FAD_NADP"/>
    <property type="match status" value="1"/>
</dbReference>
<evidence type="ECO:0000256" key="6">
    <source>
        <dbReference type="ARBA" id="ARBA00022692"/>
    </source>
</evidence>
<comment type="subcellular location">
    <subcellularLocation>
        <location evidence="1">Cell membrane</location>
        <topology evidence="1">Multi-pass membrane protein</topology>
    </subcellularLocation>
</comment>
<dbReference type="EC" id="1.16.1.9" evidence="3"/>
<dbReference type="eggNOG" id="KOG0039">
    <property type="taxonomic scope" value="Eukaryota"/>
</dbReference>
<evidence type="ECO:0000313" key="17">
    <source>
        <dbReference type="Proteomes" id="UP000015100"/>
    </source>
</evidence>
<proteinExistence type="inferred from homology"/>
<protein>
    <recommendedName>
        <fullName evidence="3">ferric-chelate reductase (NADPH)</fullName>
        <ecNumber evidence="3">1.16.1.9</ecNumber>
    </recommendedName>
</protein>
<dbReference type="InterPro" id="IPR017938">
    <property type="entry name" value="Riboflavin_synthase-like_b-brl"/>
</dbReference>
<evidence type="ECO:0000256" key="14">
    <source>
        <dbReference type="SAM" id="Phobius"/>
    </source>
</evidence>
<dbReference type="SUPFAM" id="SSF63380">
    <property type="entry name" value="Riboflavin synthase domain-like"/>
    <property type="match status" value="1"/>
</dbReference>
<dbReference type="InterPro" id="IPR013121">
    <property type="entry name" value="Fe_red_NAD-bd_6"/>
</dbReference>
<dbReference type="GO" id="GO:0052851">
    <property type="term" value="F:ferric-chelate reductase (NADPH) activity"/>
    <property type="evidence" value="ECO:0007669"/>
    <property type="project" value="UniProtKB-EC"/>
</dbReference>
<feature type="transmembrane region" description="Helical" evidence="14">
    <location>
        <begin position="171"/>
        <end position="189"/>
    </location>
</feature>
<keyword evidence="10" id="KW-0406">Ion transport</keyword>
<gene>
    <name evidence="16" type="ORF">H072_8799</name>
</gene>
<accession>S8BQK0</accession>
<keyword evidence="17" id="KW-1185">Reference proteome</keyword>
<keyword evidence="9" id="KW-0560">Oxidoreductase</keyword>
<dbReference type="OrthoDB" id="3944240at2759"/>
<dbReference type="InterPro" id="IPR051410">
    <property type="entry name" value="Ferric/Cupric_Reductase"/>
</dbReference>
<feature type="domain" description="FAD-binding FR-type" evidence="15">
    <location>
        <begin position="306"/>
        <end position="422"/>
    </location>
</feature>
<evidence type="ECO:0000256" key="11">
    <source>
        <dbReference type="ARBA" id="ARBA00023136"/>
    </source>
</evidence>
<dbReference type="PROSITE" id="PS51384">
    <property type="entry name" value="FAD_FR"/>
    <property type="match status" value="1"/>
</dbReference>
<keyword evidence="11 14" id="KW-0472">Membrane</keyword>
<sequence>MPSHMSDNSFSRTNQNVAKIYWITVGVILAFLTMVNIIDKINVRLRLKAAFKSHPTPVETRLGQLWATSTALIREISLPSVPSFSGRDSLLAMFTPPPLGRSVLILLYSTMIVIMLSLDVYTSGHSYYEKIGYRAAWVTVTQIPFVLLIGGRVSIFTLLTGVENINWLHRWVGRVILVSLLVHMSSFWREWDLSNFLKTELEIMPMVRYGFGGFGVLAWLTLTSLAPVRWFAYEFFYFNHLVSIAVFFWCLYMHVPRSAIYNIYLGIGFMAFDRTCRMVIFLHSNIHYTIYRTDGSSLWGATNWQYFFSVGHIAEAEIVDPDAELIKVVIKDFKMKWRAGQHLYLSIPSIRAFETHPFSIGNACTPESENCNRSPTRTHDVHLLIRSRGGFTKRLHDRVRESSAPPLLRAFIEGPYGSPPEWRSFETVVLIASSTGLSFTLPVLAEIAENPACVRRVHFHWVVRYGSGIQQLAERIARITGKAKAKGVDVLVNISVTAAPLNIHESSDAIAAEAGTEAEEAILKDTKLPYLLPSYPASSWGNNTPKYEAIPLDPLPKRWSDSSQSPNWRSRNGSTSCLVGSGGGSSSDAPCSFDFSAPNFVFTSGRPCVQTMILPAVELAEGETVVACCANRRLMDDVRNYVGQLCDERAVHKGSGAQGILCWTEGFY</sequence>
<evidence type="ECO:0000256" key="10">
    <source>
        <dbReference type="ARBA" id="ARBA00023065"/>
    </source>
</evidence>
<evidence type="ECO:0000313" key="16">
    <source>
        <dbReference type="EMBL" id="EPS37522.1"/>
    </source>
</evidence>
<evidence type="ECO:0000256" key="4">
    <source>
        <dbReference type="ARBA" id="ARBA00022448"/>
    </source>
</evidence>